<evidence type="ECO:0000313" key="2">
    <source>
        <dbReference type="Proteomes" id="UP000887013"/>
    </source>
</evidence>
<organism evidence="1 2">
    <name type="scientific">Nephila pilipes</name>
    <name type="common">Giant wood spider</name>
    <name type="synonym">Nephila maculata</name>
    <dbReference type="NCBI Taxonomy" id="299642"/>
    <lineage>
        <taxon>Eukaryota</taxon>
        <taxon>Metazoa</taxon>
        <taxon>Ecdysozoa</taxon>
        <taxon>Arthropoda</taxon>
        <taxon>Chelicerata</taxon>
        <taxon>Arachnida</taxon>
        <taxon>Araneae</taxon>
        <taxon>Araneomorphae</taxon>
        <taxon>Entelegynae</taxon>
        <taxon>Araneoidea</taxon>
        <taxon>Nephilidae</taxon>
        <taxon>Nephila</taxon>
    </lineage>
</organism>
<reference evidence="1" key="1">
    <citation type="submission" date="2020-08" db="EMBL/GenBank/DDBJ databases">
        <title>Multicomponent nature underlies the extraordinary mechanical properties of spider dragline silk.</title>
        <authorList>
            <person name="Kono N."/>
            <person name="Nakamura H."/>
            <person name="Mori M."/>
            <person name="Yoshida Y."/>
            <person name="Ohtoshi R."/>
            <person name="Malay A.D."/>
            <person name="Moran D.A.P."/>
            <person name="Tomita M."/>
            <person name="Numata K."/>
            <person name="Arakawa K."/>
        </authorList>
    </citation>
    <scope>NUCLEOTIDE SEQUENCE</scope>
</reference>
<dbReference type="Proteomes" id="UP000887013">
    <property type="component" value="Unassembled WGS sequence"/>
</dbReference>
<accession>A0A8X6TPA1</accession>
<proteinExistence type="predicted"/>
<name>A0A8X6TPA1_NEPPI</name>
<dbReference type="AlphaFoldDB" id="A0A8X6TPA1"/>
<protein>
    <submittedName>
        <fullName evidence="1">Uncharacterized protein</fullName>
    </submittedName>
</protein>
<evidence type="ECO:0000313" key="1">
    <source>
        <dbReference type="EMBL" id="GFT32120.1"/>
    </source>
</evidence>
<sequence>MQTEPNSKTPPLRLPFPNITSVPTFSRIHDHSFPHDAFRSPPSNISLVTLKAKDGGGCRSHTNVTKMEGKGEEEAALKLEYSASYLDIVRRRWILEVF</sequence>
<dbReference type="EMBL" id="BMAW01013113">
    <property type="protein sequence ID" value="GFT32120.1"/>
    <property type="molecule type" value="Genomic_DNA"/>
</dbReference>
<gene>
    <name evidence="1" type="ORF">NPIL_672141</name>
</gene>
<comment type="caution">
    <text evidence="1">The sequence shown here is derived from an EMBL/GenBank/DDBJ whole genome shotgun (WGS) entry which is preliminary data.</text>
</comment>
<keyword evidence="2" id="KW-1185">Reference proteome</keyword>